<keyword evidence="4 8" id="KW-0689">Ribosomal protein</keyword>
<reference evidence="10" key="1">
    <citation type="journal article" date="2020" name="mSystems">
        <title>Genome- and Community-Level Interaction Insights into Carbon Utilization and Element Cycling Functions of Hydrothermarchaeota in Hydrothermal Sediment.</title>
        <authorList>
            <person name="Zhou Z."/>
            <person name="Liu Y."/>
            <person name="Xu W."/>
            <person name="Pan J."/>
            <person name="Luo Z.H."/>
            <person name="Li M."/>
        </authorList>
    </citation>
    <scope>NUCLEOTIDE SEQUENCE [LARGE SCALE GENOMIC DNA]</scope>
    <source>
        <strain evidence="10">SpSt-477</strain>
    </source>
</reference>
<dbReference type="InterPro" id="IPR035980">
    <property type="entry name" value="Ribosomal_bS6_sf"/>
</dbReference>
<dbReference type="GO" id="GO:1990904">
    <property type="term" value="C:ribonucleoprotein complex"/>
    <property type="evidence" value="ECO:0007669"/>
    <property type="project" value="UniProtKB-KW"/>
</dbReference>
<protein>
    <recommendedName>
        <fullName evidence="7 8">Small ribosomal subunit protein bS6</fullName>
    </recommendedName>
</protein>
<dbReference type="InterPro" id="IPR020814">
    <property type="entry name" value="Ribosomal_S6_plastid/chlpt"/>
</dbReference>
<dbReference type="PANTHER" id="PTHR21011:SF1">
    <property type="entry name" value="SMALL RIBOSOMAL SUBUNIT PROTEIN BS6M"/>
    <property type="match status" value="1"/>
</dbReference>
<feature type="region of interest" description="Disordered" evidence="9">
    <location>
        <begin position="129"/>
        <end position="170"/>
    </location>
</feature>
<dbReference type="GO" id="GO:0003735">
    <property type="term" value="F:structural constituent of ribosome"/>
    <property type="evidence" value="ECO:0007669"/>
    <property type="project" value="InterPro"/>
</dbReference>
<accession>A0A7C4MRM5</accession>
<keyword evidence="5 8" id="KW-0687">Ribonucleoprotein</keyword>
<dbReference type="GO" id="GO:0005737">
    <property type="term" value="C:cytoplasm"/>
    <property type="evidence" value="ECO:0007669"/>
    <property type="project" value="UniProtKB-ARBA"/>
</dbReference>
<evidence type="ECO:0000256" key="6">
    <source>
        <dbReference type="ARBA" id="ARBA00035104"/>
    </source>
</evidence>
<dbReference type="AlphaFoldDB" id="A0A7C4MRM5"/>
<dbReference type="InterPro" id="IPR020815">
    <property type="entry name" value="Ribosomal_bS6_CS"/>
</dbReference>
<name>A0A7C4MRM5_9BACT</name>
<dbReference type="SUPFAM" id="SSF54995">
    <property type="entry name" value="Ribosomal protein S6"/>
    <property type="match status" value="1"/>
</dbReference>
<evidence type="ECO:0000256" key="7">
    <source>
        <dbReference type="ARBA" id="ARBA00035294"/>
    </source>
</evidence>
<dbReference type="InterPro" id="IPR014717">
    <property type="entry name" value="Transl_elong_EF1B/ribsomal_bS6"/>
</dbReference>
<dbReference type="EMBL" id="DSUH01000035">
    <property type="protein sequence ID" value="HGU31519.1"/>
    <property type="molecule type" value="Genomic_DNA"/>
</dbReference>
<keyword evidence="2 8" id="KW-0699">rRNA-binding</keyword>
<dbReference type="NCBIfam" id="TIGR00166">
    <property type="entry name" value="S6"/>
    <property type="match status" value="1"/>
</dbReference>
<evidence type="ECO:0000256" key="8">
    <source>
        <dbReference type="HAMAP-Rule" id="MF_00360"/>
    </source>
</evidence>
<evidence type="ECO:0000256" key="1">
    <source>
        <dbReference type="ARBA" id="ARBA00009512"/>
    </source>
</evidence>
<feature type="compositionally biased region" description="Acidic residues" evidence="9">
    <location>
        <begin position="148"/>
        <end position="170"/>
    </location>
</feature>
<gene>
    <name evidence="8 10" type="primary">rpsF</name>
    <name evidence="10" type="ORF">ENS29_01525</name>
</gene>
<dbReference type="InterPro" id="IPR000529">
    <property type="entry name" value="Ribosomal_bS6"/>
</dbReference>
<evidence type="ECO:0000256" key="5">
    <source>
        <dbReference type="ARBA" id="ARBA00023274"/>
    </source>
</evidence>
<dbReference type="Pfam" id="PF01250">
    <property type="entry name" value="Ribosomal_S6"/>
    <property type="match status" value="1"/>
</dbReference>
<evidence type="ECO:0000313" key="10">
    <source>
        <dbReference type="EMBL" id="HGU31519.1"/>
    </source>
</evidence>
<proteinExistence type="inferred from homology"/>
<dbReference type="GO" id="GO:0005840">
    <property type="term" value="C:ribosome"/>
    <property type="evidence" value="ECO:0007669"/>
    <property type="project" value="UniProtKB-KW"/>
</dbReference>
<comment type="similarity">
    <text evidence="1 8">Belongs to the bacterial ribosomal protein bS6 family.</text>
</comment>
<keyword evidence="3 8" id="KW-0694">RNA-binding</keyword>
<evidence type="ECO:0000256" key="3">
    <source>
        <dbReference type="ARBA" id="ARBA00022884"/>
    </source>
</evidence>
<sequence length="170" mass="18855">MVSPEIDPCSESASGLYYPKGGLMRRYECVVIIDPDISADERDAVKARIQEIITQNGGEALHVEDWGVKRLAYLIRKKAKGAYVLFDYCGMGPTVSEVERFCRISDKCLKYMTVVVDTHADPEAIKAEIASGKTRTTSSVTEPVEMSDAADESAMDEEEMDDDQSEDVEE</sequence>
<evidence type="ECO:0000256" key="4">
    <source>
        <dbReference type="ARBA" id="ARBA00022980"/>
    </source>
</evidence>
<organism evidence="10">
    <name type="scientific">Desulfatirhabdium butyrativorans</name>
    <dbReference type="NCBI Taxonomy" id="340467"/>
    <lineage>
        <taxon>Bacteria</taxon>
        <taxon>Pseudomonadati</taxon>
        <taxon>Thermodesulfobacteriota</taxon>
        <taxon>Desulfobacteria</taxon>
        <taxon>Desulfobacterales</taxon>
        <taxon>Desulfatirhabdiaceae</taxon>
        <taxon>Desulfatirhabdium</taxon>
    </lineage>
</organism>
<dbReference type="GO" id="GO:0070181">
    <property type="term" value="F:small ribosomal subunit rRNA binding"/>
    <property type="evidence" value="ECO:0007669"/>
    <property type="project" value="TreeGrafter"/>
</dbReference>
<evidence type="ECO:0000256" key="9">
    <source>
        <dbReference type="SAM" id="MobiDB-lite"/>
    </source>
</evidence>
<evidence type="ECO:0000256" key="2">
    <source>
        <dbReference type="ARBA" id="ARBA00022730"/>
    </source>
</evidence>
<dbReference type="PROSITE" id="PS01048">
    <property type="entry name" value="RIBOSOMAL_S6"/>
    <property type="match status" value="1"/>
</dbReference>
<dbReference type="CDD" id="cd00473">
    <property type="entry name" value="bS6"/>
    <property type="match status" value="1"/>
</dbReference>
<comment type="caution">
    <text evidence="10">The sequence shown here is derived from an EMBL/GenBank/DDBJ whole genome shotgun (WGS) entry which is preliminary data.</text>
</comment>
<dbReference type="PANTHER" id="PTHR21011">
    <property type="entry name" value="MITOCHONDRIAL 28S RIBOSOMAL PROTEIN S6"/>
    <property type="match status" value="1"/>
</dbReference>
<comment type="function">
    <text evidence="6 8">Binds together with bS18 to 16S ribosomal RNA.</text>
</comment>
<dbReference type="HAMAP" id="MF_00360">
    <property type="entry name" value="Ribosomal_bS6"/>
    <property type="match status" value="1"/>
</dbReference>
<dbReference type="Gene3D" id="3.30.70.60">
    <property type="match status" value="1"/>
</dbReference>
<dbReference type="GO" id="GO:0006412">
    <property type="term" value="P:translation"/>
    <property type="evidence" value="ECO:0007669"/>
    <property type="project" value="UniProtKB-UniRule"/>
</dbReference>